<feature type="domain" description="Fimbrial-type adhesion" evidence="6">
    <location>
        <begin position="25"/>
        <end position="177"/>
    </location>
</feature>
<keyword evidence="4" id="KW-0281">Fimbrium</keyword>
<dbReference type="EMBL" id="MOXD01000010">
    <property type="protein sequence ID" value="OMQ20905.1"/>
    <property type="molecule type" value="Genomic_DNA"/>
</dbReference>
<evidence type="ECO:0000256" key="4">
    <source>
        <dbReference type="ARBA" id="ARBA00023263"/>
    </source>
</evidence>
<dbReference type="PANTHER" id="PTHR33420:SF3">
    <property type="entry name" value="FIMBRIAL SUBUNIT ELFA"/>
    <property type="match status" value="1"/>
</dbReference>
<comment type="caution">
    <text evidence="7">The sequence shown here is derived from an EMBL/GenBank/DDBJ whole genome shotgun (WGS) entry which is preliminary data.</text>
</comment>
<dbReference type="GO" id="GO:0043709">
    <property type="term" value="P:cell adhesion involved in single-species biofilm formation"/>
    <property type="evidence" value="ECO:0007669"/>
    <property type="project" value="TreeGrafter"/>
</dbReference>
<dbReference type="STRING" id="2034155.BMI79_16870"/>
<dbReference type="InterPro" id="IPR036937">
    <property type="entry name" value="Adhesion_dom_fimbrial_sf"/>
</dbReference>
<organism evidence="7 8">
    <name type="scientific">Serratia oryzae</name>
    <dbReference type="NCBI Taxonomy" id="2034155"/>
    <lineage>
        <taxon>Bacteria</taxon>
        <taxon>Pseudomonadati</taxon>
        <taxon>Pseudomonadota</taxon>
        <taxon>Gammaproteobacteria</taxon>
        <taxon>Enterobacterales</taxon>
        <taxon>Yersiniaceae</taxon>
        <taxon>Serratia</taxon>
    </lineage>
</organism>
<proteinExistence type="inferred from homology"/>
<evidence type="ECO:0000256" key="2">
    <source>
        <dbReference type="ARBA" id="ARBA00006671"/>
    </source>
</evidence>
<evidence type="ECO:0000256" key="3">
    <source>
        <dbReference type="ARBA" id="ARBA00022729"/>
    </source>
</evidence>
<evidence type="ECO:0000256" key="5">
    <source>
        <dbReference type="SAM" id="SignalP"/>
    </source>
</evidence>
<name>A0A1S8CGK3_9GAMM</name>
<feature type="chain" id="PRO_5012571599" description="Fimbrial-type adhesion domain-containing protein" evidence="5">
    <location>
        <begin position="21"/>
        <end position="178"/>
    </location>
</feature>
<protein>
    <recommendedName>
        <fullName evidence="6">Fimbrial-type adhesion domain-containing protein</fullName>
    </recommendedName>
</protein>
<dbReference type="InterPro" id="IPR000259">
    <property type="entry name" value="Adhesion_dom_fimbrial"/>
</dbReference>
<evidence type="ECO:0000259" key="6">
    <source>
        <dbReference type="Pfam" id="PF00419"/>
    </source>
</evidence>
<sequence>MVKKTLIAASLFALAGSAFAADGTIQFTGAFTDAPCEININGSTTNTTNSVSVALDTWNAANFKDNVGATTDLKPITISLSGCPNMTKANIQFNGATDAVNPTLFATQTGADTATNVGIALYSSANSADVITPNTRSLSIPLTAQTGQYTIYASYMTTGATVGQGAANADVTMDISYE</sequence>
<dbReference type="InterPro" id="IPR008966">
    <property type="entry name" value="Adhesion_dom_sf"/>
</dbReference>
<dbReference type="PANTHER" id="PTHR33420">
    <property type="entry name" value="FIMBRIAL SUBUNIT ELFA-RELATED"/>
    <property type="match status" value="1"/>
</dbReference>
<keyword evidence="3 5" id="KW-0732">Signal</keyword>
<dbReference type="Proteomes" id="UP000216021">
    <property type="component" value="Unassembled WGS sequence"/>
</dbReference>
<evidence type="ECO:0000313" key="7">
    <source>
        <dbReference type="EMBL" id="OMQ20905.1"/>
    </source>
</evidence>
<evidence type="ECO:0000256" key="1">
    <source>
        <dbReference type="ARBA" id="ARBA00004561"/>
    </source>
</evidence>
<reference evidence="7 8" key="1">
    <citation type="submission" date="2016-11" db="EMBL/GenBank/DDBJ databases">
        <title>Rahnella oryzae sp. nov., isolated from rice root.</title>
        <authorList>
            <person name="Zhang X.-X."/>
            <person name="Zhang J."/>
        </authorList>
    </citation>
    <scope>NUCLEOTIDE SEQUENCE [LARGE SCALE GENOMIC DNA]</scope>
    <source>
        <strain evidence="7 8">J11-6</strain>
    </source>
</reference>
<comment type="similarity">
    <text evidence="2">Belongs to the fimbrial protein family.</text>
</comment>
<dbReference type="SUPFAM" id="SSF49401">
    <property type="entry name" value="Bacterial adhesins"/>
    <property type="match status" value="1"/>
</dbReference>
<dbReference type="Gene3D" id="2.60.40.1090">
    <property type="entry name" value="Fimbrial-type adhesion domain"/>
    <property type="match status" value="1"/>
</dbReference>
<feature type="signal peptide" evidence="5">
    <location>
        <begin position="1"/>
        <end position="20"/>
    </location>
</feature>
<dbReference type="Pfam" id="PF00419">
    <property type="entry name" value="Fimbrial"/>
    <property type="match status" value="1"/>
</dbReference>
<accession>A0A1S8CGK3</accession>
<evidence type="ECO:0000313" key="8">
    <source>
        <dbReference type="Proteomes" id="UP000216021"/>
    </source>
</evidence>
<dbReference type="AlphaFoldDB" id="A0A1S8CGK3"/>
<gene>
    <name evidence="7" type="ORF">BMI79_16870</name>
</gene>
<dbReference type="InterPro" id="IPR050263">
    <property type="entry name" value="Bact_Fimbrial_Adh_Pro"/>
</dbReference>
<dbReference type="GO" id="GO:0009289">
    <property type="term" value="C:pilus"/>
    <property type="evidence" value="ECO:0007669"/>
    <property type="project" value="UniProtKB-SubCell"/>
</dbReference>
<keyword evidence="8" id="KW-1185">Reference proteome</keyword>
<comment type="subcellular location">
    <subcellularLocation>
        <location evidence="1">Fimbrium</location>
    </subcellularLocation>
</comment>